<keyword evidence="1" id="KW-1133">Transmembrane helix</keyword>
<dbReference type="AlphaFoldDB" id="A0A9D2H1Q8"/>
<keyword evidence="1" id="KW-0472">Membrane</keyword>
<feature type="transmembrane region" description="Helical" evidence="1">
    <location>
        <begin position="268"/>
        <end position="287"/>
    </location>
</feature>
<feature type="transmembrane region" description="Helical" evidence="1">
    <location>
        <begin position="40"/>
        <end position="63"/>
    </location>
</feature>
<accession>A0A9D2H1Q8</accession>
<protein>
    <submittedName>
        <fullName evidence="2">Uncharacterized protein</fullName>
    </submittedName>
</protein>
<evidence type="ECO:0000256" key="1">
    <source>
        <dbReference type="SAM" id="Phobius"/>
    </source>
</evidence>
<feature type="transmembrane region" description="Helical" evidence="1">
    <location>
        <begin position="166"/>
        <end position="188"/>
    </location>
</feature>
<sequence length="333" mass="34930">MEFSVEGALVCGGAPQVRVRRETEVLLEKKVLERRRTHPLFYAFCCGAGALLAVFGLFAGMLLPHSAAAMAVAGRDTMMKSSLFGMAAELLRGSLPQADSAYSFLLQLFLAAAAGSAAFALGCSVLAFAAGRTARTLAGLSMTLTLVSFGGFSALVLLGAETGKAALSWDALFVFFGTLLLRAACIFVRRRGRGISGLFLLLFSAAAYAGLCLPSSLFKQELIMVLSLPPVLWEKKEIALVVLLAVTALGLCLSLLRLGAQKGAPMDAVRFFLQCAAAAAAIAFYAVEDGSAFLTESFSPLLVSGAALFGLVLSAGLAAMRAAEKKQKRPKRP</sequence>
<reference evidence="2" key="1">
    <citation type="journal article" date="2021" name="PeerJ">
        <title>Extensive microbial diversity within the chicken gut microbiome revealed by metagenomics and culture.</title>
        <authorList>
            <person name="Gilroy R."/>
            <person name="Ravi A."/>
            <person name="Getino M."/>
            <person name="Pursley I."/>
            <person name="Horton D.L."/>
            <person name="Alikhan N.F."/>
            <person name="Baker D."/>
            <person name="Gharbi K."/>
            <person name="Hall N."/>
            <person name="Watson M."/>
            <person name="Adriaenssens E.M."/>
            <person name="Foster-Nyarko E."/>
            <person name="Jarju S."/>
            <person name="Secka A."/>
            <person name="Antonio M."/>
            <person name="Oren A."/>
            <person name="Chaudhuri R.R."/>
            <person name="La Ragione R."/>
            <person name="Hildebrand F."/>
            <person name="Pallen M.J."/>
        </authorList>
    </citation>
    <scope>NUCLEOTIDE SEQUENCE</scope>
    <source>
        <strain evidence="2">CHK156-179</strain>
    </source>
</reference>
<dbReference type="EMBL" id="DXAJ01000099">
    <property type="protein sequence ID" value="HJA03013.1"/>
    <property type="molecule type" value="Genomic_DNA"/>
</dbReference>
<reference evidence="2" key="2">
    <citation type="submission" date="2021-04" db="EMBL/GenBank/DDBJ databases">
        <authorList>
            <person name="Gilroy R."/>
        </authorList>
    </citation>
    <scope>NUCLEOTIDE SEQUENCE</scope>
    <source>
        <strain evidence="2">CHK156-179</strain>
    </source>
</reference>
<comment type="caution">
    <text evidence="2">The sequence shown here is derived from an EMBL/GenBank/DDBJ whole genome shotgun (WGS) entry which is preliminary data.</text>
</comment>
<dbReference type="Proteomes" id="UP000824221">
    <property type="component" value="Unassembled WGS sequence"/>
</dbReference>
<feature type="transmembrane region" description="Helical" evidence="1">
    <location>
        <begin position="238"/>
        <end position="256"/>
    </location>
</feature>
<proteinExistence type="predicted"/>
<name>A0A9D2H1Q8_9FIRM</name>
<feature type="transmembrane region" description="Helical" evidence="1">
    <location>
        <begin position="299"/>
        <end position="323"/>
    </location>
</feature>
<evidence type="ECO:0000313" key="3">
    <source>
        <dbReference type="Proteomes" id="UP000824221"/>
    </source>
</evidence>
<organism evidence="2 3">
    <name type="scientific">Candidatus Gallimonas gallistercoris</name>
    <dbReference type="NCBI Taxonomy" id="2838602"/>
    <lineage>
        <taxon>Bacteria</taxon>
        <taxon>Bacillati</taxon>
        <taxon>Bacillota</taxon>
        <taxon>Clostridia</taxon>
        <taxon>Candidatus Gallimonas</taxon>
    </lineage>
</organism>
<keyword evidence="1" id="KW-0812">Transmembrane</keyword>
<feature type="transmembrane region" description="Helical" evidence="1">
    <location>
        <begin position="195"/>
        <end position="218"/>
    </location>
</feature>
<gene>
    <name evidence="2" type="ORF">H9797_06555</name>
</gene>
<feature type="transmembrane region" description="Helical" evidence="1">
    <location>
        <begin position="137"/>
        <end position="160"/>
    </location>
</feature>
<evidence type="ECO:0000313" key="2">
    <source>
        <dbReference type="EMBL" id="HJA03013.1"/>
    </source>
</evidence>
<feature type="transmembrane region" description="Helical" evidence="1">
    <location>
        <begin position="104"/>
        <end position="130"/>
    </location>
</feature>